<feature type="compositionally biased region" description="Basic and acidic residues" evidence="2">
    <location>
        <begin position="242"/>
        <end position="251"/>
    </location>
</feature>
<evidence type="ECO:0000256" key="1">
    <source>
        <dbReference type="ARBA" id="ARBA00022664"/>
    </source>
</evidence>
<dbReference type="PROSITE" id="PS51025">
    <property type="entry name" value="PWI"/>
    <property type="match status" value="1"/>
</dbReference>
<dbReference type="GO" id="GO:0045292">
    <property type="term" value="P:mRNA cis splicing, via spliceosome"/>
    <property type="evidence" value="ECO:0007669"/>
    <property type="project" value="EnsemblFungi"/>
</dbReference>
<name>A0A1X2IB05_9FUNG</name>
<dbReference type="GO" id="GO:0005681">
    <property type="term" value="C:spliceosomal complex"/>
    <property type="evidence" value="ECO:0007669"/>
    <property type="project" value="TreeGrafter"/>
</dbReference>
<feature type="compositionally biased region" description="Basic and acidic residues" evidence="2">
    <location>
        <begin position="260"/>
        <end position="269"/>
    </location>
</feature>
<dbReference type="Proteomes" id="UP000193560">
    <property type="component" value="Unassembled WGS sequence"/>
</dbReference>
<feature type="domain" description="PWI" evidence="3">
    <location>
        <begin position="28"/>
        <end position="126"/>
    </location>
</feature>
<dbReference type="GO" id="GO:0048024">
    <property type="term" value="P:regulation of mRNA splicing, via spliceosome"/>
    <property type="evidence" value="ECO:0007669"/>
    <property type="project" value="TreeGrafter"/>
</dbReference>
<dbReference type="SMART" id="SM00311">
    <property type="entry name" value="PWI"/>
    <property type="match status" value="1"/>
</dbReference>
<dbReference type="InterPro" id="IPR052225">
    <property type="entry name" value="Ser/Arg_repetitive_matrix"/>
</dbReference>
<organism evidence="4 5">
    <name type="scientific">Absidia repens</name>
    <dbReference type="NCBI Taxonomy" id="90262"/>
    <lineage>
        <taxon>Eukaryota</taxon>
        <taxon>Fungi</taxon>
        <taxon>Fungi incertae sedis</taxon>
        <taxon>Mucoromycota</taxon>
        <taxon>Mucoromycotina</taxon>
        <taxon>Mucoromycetes</taxon>
        <taxon>Mucorales</taxon>
        <taxon>Cunninghamellaceae</taxon>
        <taxon>Absidia</taxon>
    </lineage>
</organism>
<evidence type="ECO:0000256" key="2">
    <source>
        <dbReference type="SAM" id="MobiDB-lite"/>
    </source>
</evidence>
<feature type="compositionally biased region" description="Basic and acidic residues" evidence="2">
    <location>
        <begin position="157"/>
        <end position="176"/>
    </location>
</feature>
<feature type="compositionally biased region" description="Basic and acidic residues" evidence="2">
    <location>
        <begin position="135"/>
        <end position="145"/>
    </location>
</feature>
<feature type="compositionally biased region" description="Basic residues" evidence="2">
    <location>
        <begin position="191"/>
        <end position="201"/>
    </location>
</feature>
<dbReference type="InterPro" id="IPR002483">
    <property type="entry name" value="PWI_dom"/>
</dbReference>
<evidence type="ECO:0000259" key="3">
    <source>
        <dbReference type="PROSITE" id="PS51025"/>
    </source>
</evidence>
<dbReference type="GO" id="GO:0003723">
    <property type="term" value="F:RNA binding"/>
    <property type="evidence" value="ECO:0007669"/>
    <property type="project" value="TreeGrafter"/>
</dbReference>
<keyword evidence="5" id="KW-1185">Reference proteome</keyword>
<dbReference type="EMBL" id="MCGE01000017">
    <property type="protein sequence ID" value="ORZ13114.1"/>
    <property type="molecule type" value="Genomic_DNA"/>
</dbReference>
<dbReference type="Gene3D" id="1.20.1390.10">
    <property type="entry name" value="PWI domain"/>
    <property type="match status" value="1"/>
</dbReference>
<dbReference type="PANTHER" id="PTHR23148">
    <property type="entry name" value="SERINE/ARGININE REGULATED NUCLEAR MATRIX PROTEIN"/>
    <property type="match status" value="1"/>
</dbReference>
<feature type="compositionally biased region" description="Basic residues" evidence="2">
    <location>
        <begin position="209"/>
        <end position="223"/>
    </location>
</feature>
<comment type="caution">
    <text evidence="4">The sequence shown here is derived from an EMBL/GenBank/DDBJ whole genome shotgun (WGS) entry which is preliminary data.</text>
</comment>
<feature type="region of interest" description="Disordered" evidence="2">
    <location>
        <begin position="135"/>
        <end position="269"/>
    </location>
</feature>
<dbReference type="SUPFAM" id="SSF101233">
    <property type="entry name" value="PWI domain"/>
    <property type="match status" value="1"/>
</dbReference>
<accession>A0A1X2IB05</accession>
<proteinExistence type="predicted"/>
<evidence type="ECO:0000313" key="5">
    <source>
        <dbReference type="Proteomes" id="UP000193560"/>
    </source>
</evidence>
<protein>
    <submittedName>
        <fullName evidence="4">PWI domain-containing protein</fullName>
    </submittedName>
</protein>
<dbReference type="PANTHER" id="PTHR23148:SF0">
    <property type="entry name" value="SERINE_ARGININE REPETITIVE MATRIX PROTEIN 1"/>
    <property type="match status" value="1"/>
</dbReference>
<dbReference type="OrthoDB" id="163257at2759"/>
<dbReference type="STRING" id="90262.A0A1X2IB05"/>
<sequence length="269" mass="31882">MGDAGYFKGISADQDSRFSNKEKKLLKTMDFPAEFDEKINMKNVNLSVIKPWMANRITQLLGFEDELVIDFAFGLLEEEKPEPKRMQINLTGFLEKNTPIFMLDLWKLLLSAQKSGSGIPQEFLDQKKEELRLKKEQEERRRAEEEATMDTIRRKRASEQQDYPRRERRSRFDEPSSRYSRRSSPSSSSSYHHRRHHRRSRSPSPYHDRQRHRHRPHDRRSRSRSPLPSSPPPPSQGSNASQHRDGNDRHYSGSSRNRSSSRDHQYYRR</sequence>
<dbReference type="AlphaFoldDB" id="A0A1X2IB05"/>
<evidence type="ECO:0000313" key="4">
    <source>
        <dbReference type="EMBL" id="ORZ13114.1"/>
    </source>
</evidence>
<keyword evidence="1" id="KW-0507">mRNA processing</keyword>
<reference evidence="4 5" key="1">
    <citation type="submission" date="2016-07" db="EMBL/GenBank/DDBJ databases">
        <title>Pervasive Adenine N6-methylation of Active Genes in Fungi.</title>
        <authorList>
            <consortium name="DOE Joint Genome Institute"/>
            <person name="Mondo S.J."/>
            <person name="Dannebaum R.O."/>
            <person name="Kuo R.C."/>
            <person name="Labutti K."/>
            <person name="Haridas S."/>
            <person name="Kuo A."/>
            <person name="Salamov A."/>
            <person name="Ahrendt S.R."/>
            <person name="Lipzen A."/>
            <person name="Sullivan W."/>
            <person name="Andreopoulos W.B."/>
            <person name="Clum A."/>
            <person name="Lindquist E."/>
            <person name="Daum C."/>
            <person name="Ramamoorthy G.K."/>
            <person name="Gryganskyi A."/>
            <person name="Culley D."/>
            <person name="Magnuson J.K."/>
            <person name="James T.Y."/>
            <person name="O'Malley M.A."/>
            <person name="Stajich J.E."/>
            <person name="Spatafora J.W."/>
            <person name="Visel A."/>
            <person name="Grigoriev I.V."/>
        </authorList>
    </citation>
    <scope>NUCLEOTIDE SEQUENCE [LARGE SCALE GENOMIC DNA]</scope>
    <source>
        <strain evidence="4 5">NRRL 1336</strain>
    </source>
</reference>
<gene>
    <name evidence="4" type="ORF">BCR42DRAFT_419211</name>
</gene>
<dbReference type="Pfam" id="PF01480">
    <property type="entry name" value="PWI"/>
    <property type="match status" value="1"/>
</dbReference>
<dbReference type="InterPro" id="IPR036483">
    <property type="entry name" value="PWI_dom_sf"/>
</dbReference>